<dbReference type="eggNOG" id="COG1609">
    <property type="taxonomic scope" value="Bacteria"/>
</dbReference>
<dbReference type="PANTHER" id="PTHR30146:SF154">
    <property type="entry name" value="TRANSCRIPTION REGULATOR, MEMBER OF GALR FAMILY"/>
    <property type="match status" value="1"/>
</dbReference>
<dbReference type="AlphaFoldDB" id="H2J768"/>
<reference evidence="5 6" key="1">
    <citation type="journal article" date="2012" name="J. Bacteriol.">
        <title>Complete Genome Sequence of the Thermophilic, Piezophilic, Heterotrophic Bacterium Marinitoga piezophila KA3.</title>
        <authorList>
            <person name="Lucas S."/>
            <person name="Han J."/>
            <person name="Lapidus A."/>
            <person name="Cheng J.F."/>
            <person name="Goodwin L.A."/>
            <person name="Pitluck S."/>
            <person name="Peters L."/>
            <person name="Mikhailova N."/>
            <person name="Teshima H."/>
            <person name="Detter J.C."/>
            <person name="Han C."/>
            <person name="Tapia R."/>
            <person name="Land M."/>
            <person name="Hauser L."/>
            <person name="Kyrpides N.C."/>
            <person name="Ivanova N."/>
            <person name="Pagani I."/>
            <person name="Vannier P."/>
            <person name="Oger P."/>
            <person name="Bartlett D.H."/>
            <person name="Noll K.M."/>
            <person name="Woyke T."/>
            <person name="Jebbar M."/>
        </authorList>
    </citation>
    <scope>NUCLEOTIDE SEQUENCE [LARGE SCALE GENOMIC DNA]</scope>
    <source>
        <strain evidence="6">DSM 14283 / JCM 11233 / KA3</strain>
    </source>
</reference>
<dbReference type="Pfam" id="PF00356">
    <property type="entry name" value="LacI"/>
    <property type="match status" value="1"/>
</dbReference>
<dbReference type="KEGG" id="mpz:Marpi_2063"/>
<dbReference type="RefSeq" id="WP_014297508.1">
    <property type="nucleotide sequence ID" value="NC_016751.1"/>
</dbReference>
<sequence>MANIEDVARLAGTSIATVSRVLNNKGKFSEKTRLRVLKAVEELNYKPSSQAKHLAKTKYGFKIGVLISQRIKQILEKRKNEFGEMDFYSTVLKGICDGAKENKSQLRIMTFEEFLPQEKWCDGILIIGSDEIPEKILNLDIPKVLVDNYIVGKKINAIISNGFDGAYYVIDKMIKRNFKKIIHIHGSLEFYGFRRRYEGYELAMKNNNLLPITYEVSETQESVNYIIDLVLSKNPEVIFTSNDPIAVMVLNILKKKKIKVPDEIQIIGFDDIVFSSSIEPALSTVKVFKYEMGNVAIERIIELVNGKNLHPYVTSLFTEFIERETTKGAK</sequence>
<dbReference type="GO" id="GO:0000976">
    <property type="term" value="F:transcription cis-regulatory region binding"/>
    <property type="evidence" value="ECO:0007669"/>
    <property type="project" value="TreeGrafter"/>
</dbReference>
<dbReference type="SUPFAM" id="SSF53822">
    <property type="entry name" value="Periplasmic binding protein-like I"/>
    <property type="match status" value="1"/>
</dbReference>
<evidence type="ECO:0000313" key="6">
    <source>
        <dbReference type="Proteomes" id="UP000007161"/>
    </source>
</evidence>
<dbReference type="HOGENOM" id="CLU_037628_6_2_0"/>
<dbReference type="SMART" id="SM00354">
    <property type="entry name" value="HTH_LACI"/>
    <property type="match status" value="1"/>
</dbReference>
<dbReference type="PROSITE" id="PS50932">
    <property type="entry name" value="HTH_LACI_2"/>
    <property type="match status" value="1"/>
</dbReference>
<proteinExistence type="predicted"/>
<keyword evidence="6" id="KW-1185">Reference proteome</keyword>
<keyword evidence="3" id="KW-0804">Transcription</keyword>
<dbReference type="InterPro" id="IPR010982">
    <property type="entry name" value="Lambda_DNA-bd_dom_sf"/>
</dbReference>
<dbReference type="GO" id="GO:0003700">
    <property type="term" value="F:DNA-binding transcription factor activity"/>
    <property type="evidence" value="ECO:0007669"/>
    <property type="project" value="TreeGrafter"/>
</dbReference>
<dbReference type="STRING" id="443254.Marpi_2063"/>
<accession>H2J768</accession>
<dbReference type="Gene3D" id="1.10.260.40">
    <property type="entry name" value="lambda repressor-like DNA-binding domains"/>
    <property type="match status" value="1"/>
</dbReference>
<evidence type="ECO:0000313" key="5">
    <source>
        <dbReference type="EMBL" id="AEX86438.1"/>
    </source>
</evidence>
<keyword evidence="2" id="KW-0238">DNA-binding</keyword>
<evidence type="ECO:0000256" key="2">
    <source>
        <dbReference type="ARBA" id="ARBA00023125"/>
    </source>
</evidence>
<dbReference type="OrthoDB" id="47944at2"/>
<dbReference type="SUPFAM" id="SSF47413">
    <property type="entry name" value="lambda repressor-like DNA-binding domains"/>
    <property type="match status" value="1"/>
</dbReference>
<dbReference type="EMBL" id="CP003257">
    <property type="protein sequence ID" value="AEX86438.1"/>
    <property type="molecule type" value="Genomic_DNA"/>
</dbReference>
<protein>
    <submittedName>
        <fullName evidence="5">Transcriptional regulator</fullName>
    </submittedName>
</protein>
<dbReference type="InterPro" id="IPR000843">
    <property type="entry name" value="HTH_LacI"/>
</dbReference>
<dbReference type="PANTHER" id="PTHR30146">
    <property type="entry name" value="LACI-RELATED TRANSCRIPTIONAL REPRESSOR"/>
    <property type="match status" value="1"/>
</dbReference>
<evidence type="ECO:0000256" key="1">
    <source>
        <dbReference type="ARBA" id="ARBA00023015"/>
    </source>
</evidence>
<dbReference type="Gene3D" id="3.40.50.2300">
    <property type="match status" value="2"/>
</dbReference>
<feature type="domain" description="HTH lacI-type" evidence="4">
    <location>
        <begin position="2"/>
        <end position="56"/>
    </location>
</feature>
<dbReference type="CDD" id="cd06267">
    <property type="entry name" value="PBP1_LacI_sugar_binding-like"/>
    <property type="match status" value="1"/>
</dbReference>
<dbReference type="InterPro" id="IPR046335">
    <property type="entry name" value="LacI/GalR-like_sensor"/>
</dbReference>
<evidence type="ECO:0000256" key="3">
    <source>
        <dbReference type="ARBA" id="ARBA00023163"/>
    </source>
</evidence>
<dbReference type="Proteomes" id="UP000007161">
    <property type="component" value="Chromosome"/>
</dbReference>
<name>H2J768_MARPK</name>
<dbReference type="InterPro" id="IPR028082">
    <property type="entry name" value="Peripla_BP_I"/>
</dbReference>
<organism evidence="5 6">
    <name type="scientific">Marinitoga piezophila (strain DSM 14283 / JCM 11233 / KA3)</name>
    <dbReference type="NCBI Taxonomy" id="443254"/>
    <lineage>
        <taxon>Bacteria</taxon>
        <taxon>Thermotogati</taxon>
        <taxon>Thermotogota</taxon>
        <taxon>Thermotogae</taxon>
        <taxon>Petrotogales</taxon>
        <taxon>Petrotogaceae</taxon>
        <taxon>Marinitoga</taxon>
    </lineage>
</organism>
<gene>
    <name evidence="5" type="ordered locus">Marpi_2063</name>
</gene>
<evidence type="ECO:0000259" key="4">
    <source>
        <dbReference type="PROSITE" id="PS50932"/>
    </source>
</evidence>
<reference evidence="6" key="2">
    <citation type="submission" date="2012-01" db="EMBL/GenBank/DDBJ databases">
        <title>Complete sequence of chromosome of Marinitoga piezophila KA3.</title>
        <authorList>
            <person name="Lucas S."/>
            <person name="Han J."/>
            <person name="Lapidus A."/>
            <person name="Cheng J.-F."/>
            <person name="Goodwin L."/>
            <person name="Pitluck S."/>
            <person name="Peters L."/>
            <person name="Mikhailova N."/>
            <person name="Teshima H."/>
            <person name="Detter J.C."/>
            <person name="Han C."/>
            <person name="Tapia R."/>
            <person name="Land M."/>
            <person name="Hauser L."/>
            <person name="Kyrpides N."/>
            <person name="Ivanova N."/>
            <person name="Pagani I."/>
            <person name="Jebbar M."/>
            <person name="Vannier P."/>
            <person name="Oger P."/>
            <person name="Cario A."/>
            <person name="Bartlett D."/>
            <person name="Noll K.M."/>
            <person name="Woyke T."/>
        </authorList>
    </citation>
    <scope>NUCLEOTIDE SEQUENCE [LARGE SCALE GENOMIC DNA]</scope>
    <source>
        <strain evidence="6">DSM 14283 / JCM 11233 / KA3</strain>
    </source>
</reference>
<dbReference type="Pfam" id="PF13377">
    <property type="entry name" value="Peripla_BP_3"/>
    <property type="match status" value="1"/>
</dbReference>
<keyword evidence="1" id="KW-0805">Transcription regulation</keyword>
<dbReference type="CDD" id="cd01392">
    <property type="entry name" value="HTH_LacI"/>
    <property type="match status" value="1"/>
</dbReference>